<organism evidence="2 3">
    <name type="scientific">Mycoplasmopsis anatis 1340</name>
    <dbReference type="NCBI Taxonomy" id="1034808"/>
    <lineage>
        <taxon>Bacteria</taxon>
        <taxon>Bacillati</taxon>
        <taxon>Mycoplasmatota</taxon>
        <taxon>Mycoplasmoidales</taxon>
        <taxon>Metamycoplasmataceae</taxon>
        <taxon>Mycoplasmopsis</taxon>
    </lineage>
</organism>
<evidence type="ECO:0000313" key="2">
    <source>
        <dbReference type="EMBL" id="EGS29431.1"/>
    </source>
</evidence>
<evidence type="ECO:0000313" key="3">
    <source>
        <dbReference type="Proteomes" id="UP000005055"/>
    </source>
</evidence>
<dbReference type="PROSITE" id="PS51257">
    <property type="entry name" value="PROKAR_LIPOPROTEIN"/>
    <property type="match status" value="1"/>
</dbReference>
<gene>
    <name evidence="2" type="ORF">GIG_01246</name>
</gene>
<evidence type="ECO:0008006" key="4">
    <source>
        <dbReference type="Google" id="ProtNLM"/>
    </source>
</evidence>
<comment type="caution">
    <text evidence="2">The sequence shown here is derived from an EMBL/GenBank/DDBJ whole genome shotgun (WGS) entry which is preliminary data.</text>
</comment>
<dbReference type="AlphaFoldDB" id="F9QCU0"/>
<evidence type="ECO:0000256" key="1">
    <source>
        <dbReference type="SAM" id="SignalP"/>
    </source>
</evidence>
<dbReference type="GeneID" id="65653403"/>
<sequence>MKFKKNVLPIALSSLTLACNLSISTTFLSDQGNKITILNWIRYPEETKKSVEKLGDKKVSNIFEKLKNNSEVDDFIKKLNYDDSYSNISKKISELKLNDEESLVLSYEVLNKFILKNKRQVLRTDKTIDYGTSKSSNDYLQLSENTNVYFKGYPVMVVGLNGGYTFDSTWGTDWTYFMWDNQRVLSEVFNLASENMEEINTDIETEDLLNFDAWIEKVEERSNWIERAIKFFQKDFKKYTNSVKFVSKTKNLINYLRSLSNAKTLTEASGIVDKIGKFLEQTSKASNEILSSEVFKDMKILQDSLVDFKSEMLKNNISAIKNFISNTKWVQNTLKSLTYLSIAIEAIKFNISFIDFNKDLFAHNHLNLKDVNKMFLSTMRVLASSLLISGISFPPAQIAATLFLITDALINIIPQRNGFTIYENMHDHGLNDWEFQWKNNRKEMIKIAARKSEYFNHGIVWMVTDRWFSFPDLYIAKQMMDYPDPAKIPSKYWEWLSPGNEFNFGHKIKDIYEK</sequence>
<protein>
    <recommendedName>
        <fullName evidence="4">Lipoprotein</fullName>
    </recommendedName>
</protein>
<proteinExistence type="predicted"/>
<accession>F9QCU0</accession>
<keyword evidence="3" id="KW-1185">Reference proteome</keyword>
<feature type="chain" id="PRO_5003385590" description="Lipoprotein" evidence="1">
    <location>
        <begin position="19"/>
        <end position="514"/>
    </location>
</feature>
<reference evidence="2 3" key="1">
    <citation type="journal article" date="2011" name="J. Bacteriol.">
        <title>Genome Sequence of Duck Pathogen Mycoplasma anatis Strain 1340.</title>
        <authorList>
            <person name="Guo Z."/>
            <person name="Chen P."/>
            <person name="Ren P."/>
            <person name="Kuang S."/>
            <person name="Zhou Z."/>
            <person name="Li Z."/>
            <person name="Liu M."/>
            <person name="Shi D."/>
            <person name="Xiao Y."/>
            <person name="Wang X."/>
            <person name="Zhou R."/>
            <person name="Jin H."/>
            <person name="Bi D."/>
        </authorList>
    </citation>
    <scope>NUCLEOTIDE SEQUENCE [LARGE SCALE GENOMIC DNA]</scope>
    <source>
        <strain evidence="2 3">1340</strain>
    </source>
</reference>
<name>F9QCU0_9BACT</name>
<dbReference type="STRING" id="1034808.GIG_01246"/>
<feature type="signal peptide" evidence="1">
    <location>
        <begin position="1"/>
        <end position="18"/>
    </location>
</feature>
<dbReference type="Proteomes" id="UP000005055">
    <property type="component" value="Unassembled WGS sequence"/>
</dbReference>
<keyword evidence="1" id="KW-0732">Signal</keyword>
<dbReference type="EMBL" id="AFVJ01000010">
    <property type="protein sequence ID" value="EGS29431.1"/>
    <property type="molecule type" value="Genomic_DNA"/>
</dbReference>
<dbReference type="RefSeq" id="WP_006886309.1">
    <property type="nucleotide sequence ID" value="NZ_AFVJ01000010.1"/>
</dbReference>